<protein>
    <submittedName>
        <fullName evidence="2">Uncharacterized protein</fullName>
    </submittedName>
</protein>
<proteinExistence type="predicted"/>
<dbReference type="OrthoDB" id="3789787at2759"/>
<dbReference type="Proteomes" id="UP000799757">
    <property type="component" value="Unassembled WGS sequence"/>
</dbReference>
<sequence>MFRKWDGEKLRDWWSISARGQSFLLRYGPGARKFGLEMGDFKMSLYWAMDVGMYMKVVDCFREEMIGMDNQNRPRNRALSIVTEGLGSPGPSLGVGPGGRFENVGRARGRGYSVAGEGLNGSGALGGLNRPVGNAGLGALGRSISSGSLGGFNGPVGFSGSNGRGGSNILTGSNGLNGMNSSHGNNGPDGTNVLNGNNRYIGIGTNGTNGTGFMNEISGGNRGFTIAPGDNGTPDGMAFQRPANVHRPANIQVPANNVRPANALDAALPLLAAGMTPESPITPNISMSDVMGLAMQLGAAQNEVANLNTRIEQMMKESEEEKKKKKDAQTTNAFSTPTSNGRGPSKTVRSSRSSTMANTSVNGAALLSGRQSFTPASPTPNRRPTGPNVMNPGSGASTGRRHKRTETPDQISLGGVPVYTLGIEPQDDRGLFSDFFDEIKKWAVKWTLQAGPLPQEAQKALVNHSAVQEILGNSADIGPLISDAMLRCWLVAAILSRDVVYNCLCDYFLRNSQHPDAAATTALFSKYENSSSGTDKHAILLEQKALFTKIKEDNGYRKWRTDLAKTFSVNLVNKLHGLVVQTNASERNLSLQELYIKGYRIGFRMRTASSKWSMEWTTNGEDFRGEEMINESRNLCGDAMRTIQAVRDYPGHFKVLFAVSPIVAKSEFSTGQEKTEMVHKAMVLLSQKPQQVGVASSSGR</sequence>
<dbReference type="EMBL" id="MU002070">
    <property type="protein sequence ID" value="KAF2790493.1"/>
    <property type="molecule type" value="Genomic_DNA"/>
</dbReference>
<keyword evidence="3" id="KW-1185">Reference proteome</keyword>
<gene>
    <name evidence="2" type="ORF">K505DRAFT_364664</name>
</gene>
<evidence type="ECO:0000313" key="2">
    <source>
        <dbReference type="EMBL" id="KAF2790493.1"/>
    </source>
</evidence>
<evidence type="ECO:0000256" key="1">
    <source>
        <dbReference type="SAM" id="MobiDB-lite"/>
    </source>
</evidence>
<evidence type="ECO:0000313" key="3">
    <source>
        <dbReference type="Proteomes" id="UP000799757"/>
    </source>
</evidence>
<organism evidence="2 3">
    <name type="scientific">Melanomma pulvis-pyrius CBS 109.77</name>
    <dbReference type="NCBI Taxonomy" id="1314802"/>
    <lineage>
        <taxon>Eukaryota</taxon>
        <taxon>Fungi</taxon>
        <taxon>Dikarya</taxon>
        <taxon>Ascomycota</taxon>
        <taxon>Pezizomycotina</taxon>
        <taxon>Dothideomycetes</taxon>
        <taxon>Pleosporomycetidae</taxon>
        <taxon>Pleosporales</taxon>
        <taxon>Melanommataceae</taxon>
        <taxon>Melanomma</taxon>
    </lineage>
</organism>
<feature type="compositionally biased region" description="Polar residues" evidence="1">
    <location>
        <begin position="329"/>
        <end position="362"/>
    </location>
</feature>
<name>A0A6A6X2Z1_9PLEO</name>
<dbReference type="AlphaFoldDB" id="A0A6A6X2Z1"/>
<feature type="compositionally biased region" description="Polar residues" evidence="1">
    <location>
        <begin position="369"/>
        <end position="382"/>
    </location>
</feature>
<feature type="region of interest" description="Disordered" evidence="1">
    <location>
        <begin position="315"/>
        <end position="411"/>
    </location>
</feature>
<reference evidence="2" key="1">
    <citation type="journal article" date="2020" name="Stud. Mycol.">
        <title>101 Dothideomycetes genomes: a test case for predicting lifestyles and emergence of pathogens.</title>
        <authorList>
            <person name="Haridas S."/>
            <person name="Albert R."/>
            <person name="Binder M."/>
            <person name="Bloem J."/>
            <person name="Labutti K."/>
            <person name="Salamov A."/>
            <person name="Andreopoulos B."/>
            <person name="Baker S."/>
            <person name="Barry K."/>
            <person name="Bills G."/>
            <person name="Bluhm B."/>
            <person name="Cannon C."/>
            <person name="Castanera R."/>
            <person name="Culley D."/>
            <person name="Daum C."/>
            <person name="Ezra D."/>
            <person name="Gonzalez J."/>
            <person name="Henrissat B."/>
            <person name="Kuo A."/>
            <person name="Liang C."/>
            <person name="Lipzen A."/>
            <person name="Lutzoni F."/>
            <person name="Magnuson J."/>
            <person name="Mondo S."/>
            <person name="Nolan M."/>
            <person name="Ohm R."/>
            <person name="Pangilinan J."/>
            <person name="Park H.-J."/>
            <person name="Ramirez L."/>
            <person name="Alfaro M."/>
            <person name="Sun H."/>
            <person name="Tritt A."/>
            <person name="Yoshinaga Y."/>
            <person name="Zwiers L.-H."/>
            <person name="Turgeon B."/>
            <person name="Goodwin S."/>
            <person name="Spatafora J."/>
            <person name="Crous P."/>
            <person name="Grigoriev I."/>
        </authorList>
    </citation>
    <scope>NUCLEOTIDE SEQUENCE</scope>
    <source>
        <strain evidence="2">CBS 109.77</strain>
    </source>
</reference>
<accession>A0A6A6X2Z1</accession>